<dbReference type="AlphaFoldDB" id="A0A7X1B681"/>
<reference evidence="1 2" key="1">
    <citation type="submission" date="2020-07" db="EMBL/GenBank/DDBJ databases">
        <authorList>
            <person name="Feng X."/>
        </authorList>
    </citation>
    <scope>NUCLEOTIDE SEQUENCE [LARGE SCALE GENOMIC DNA]</scope>
    <source>
        <strain evidence="1 2">JCM23202</strain>
    </source>
</reference>
<dbReference type="PANTHER" id="PTHR12631">
    <property type="entry name" value="ALPHA-L-IDURONIDASE"/>
    <property type="match status" value="1"/>
</dbReference>
<dbReference type="InterPro" id="IPR051923">
    <property type="entry name" value="Glycosyl_Hydrolase_39"/>
</dbReference>
<organism evidence="1 2">
    <name type="scientific">Pelagicoccus albus</name>
    <dbReference type="NCBI Taxonomy" id="415222"/>
    <lineage>
        <taxon>Bacteria</taxon>
        <taxon>Pseudomonadati</taxon>
        <taxon>Verrucomicrobiota</taxon>
        <taxon>Opitutia</taxon>
        <taxon>Puniceicoccales</taxon>
        <taxon>Pelagicoccaceae</taxon>
        <taxon>Pelagicoccus</taxon>
    </lineage>
</organism>
<dbReference type="Gene3D" id="3.20.20.80">
    <property type="entry name" value="Glycosidases"/>
    <property type="match status" value="1"/>
</dbReference>
<dbReference type="PANTHER" id="PTHR12631:SF10">
    <property type="entry name" value="BETA-XYLOSIDASE-LIKE PROTEIN-RELATED"/>
    <property type="match status" value="1"/>
</dbReference>
<keyword evidence="2" id="KW-1185">Reference proteome</keyword>
<gene>
    <name evidence="1" type="ORF">H5P27_09525</name>
</gene>
<name>A0A7X1B681_9BACT</name>
<comment type="caution">
    <text evidence="1">The sequence shown here is derived from an EMBL/GenBank/DDBJ whole genome shotgun (WGS) entry which is preliminary data.</text>
</comment>
<proteinExistence type="predicted"/>
<dbReference type="InterPro" id="IPR017853">
    <property type="entry name" value="GH"/>
</dbReference>
<protein>
    <submittedName>
        <fullName evidence="1">Uncharacterized protein</fullName>
    </submittedName>
</protein>
<dbReference type="RefSeq" id="WP_185660173.1">
    <property type="nucleotide sequence ID" value="NZ_CAWPOO010000008.1"/>
</dbReference>
<evidence type="ECO:0000313" key="1">
    <source>
        <dbReference type="EMBL" id="MBC2606287.1"/>
    </source>
</evidence>
<dbReference type="EMBL" id="JACHVC010000008">
    <property type="protein sequence ID" value="MBC2606287.1"/>
    <property type="molecule type" value="Genomic_DNA"/>
</dbReference>
<accession>A0A7X1B681</accession>
<dbReference type="SUPFAM" id="SSF51445">
    <property type="entry name" value="(Trans)glycosidases"/>
    <property type="match status" value="1"/>
</dbReference>
<dbReference type="Proteomes" id="UP000526501">
    <property type="component" value="Unassembled WGS sequence"/>
</dbReference>
<dbReference type="GO" id="GO:0004553">
    <property type="term" value="F:hydrolase activity, hydrolyzing O-glycosyl compounds"/>
    <property type="evidence" value="ECO:0007669"/>
    <property type="project" value="TreeGrafter"/>
</dbReference>
<evidence type="ECO:0000313" key="2">
    <source>
        <dbReference type="Proteomes" id="UP000526501"/>
    </source>
</evidence>
<sequence length="660" mass="74371">MEDFEDICTWRAESLSGGREADWFPAVISLGSYPIGDDGGYVGKGLYSVRNSGGRVLYKRAKLERLQFDFYGVSLRVNALGKPIRIAVRTRKDSTNLVNLSAFREVDGMGWRDVFIELEGGRFAGLVIECKGSGEFLIDDLIGIGVGGDRIGVSIRKSSFMFWEKSDIRKTFRVSNYSDLGINLDVRIAITPVGRDAEVTENRTLILGPHSSEDLVFIYADLSAGPYFLELEVSSLKSSVSVLDYLLVSRSDAVAVRSAGPILFGVQCLATWEVGSETDEHLAWLRYLGVDLVRLICSGHWFEPTRRERPQAFLGRLFNKLESAGLDVSVLYTTRVPSWTRYTRGHGMPPERWGGFKAHLKRLSSYLSLYSNVKYLEVWNEPNLAYFYRGTYEAYIEMLSLFHRVFDSENSEVKIVSGGIVGAHENAIPAFGERIFVDGNFDLFGYHSHGSLSALKRDIDSFHHERKAKTRLANTESGLRSLGTKDGAIRQARDLVRKLVYTMSEENVEFFIWFTLQDFWDFDLNSDDSFGLVSVFNSPKPSFASYRNLICLMSGKSFYEYSITDSGLSVYRFSGGGPDELWVVWLDEDRDTRNSALLEIKGGEGVRLEDMFGRDAPVLSREGSRFIRIGRAPFYMIGDRIELESSVGLLSELENSDLRN</sequence>